<dbReference type="CDD" id="cd03768">
    <property type="entry name" value="SR_ResInv"/>
    <property type="match status" value="1"/>
</dbReference>
<comment type="caution">
    <text evidence="2">The sequence shown here is derived from an EMBL/GenBank/DDBJ whole genome shotgun (WGS) entry which is preliminary data.</text>
</comment>
<dbReference type="InterPro" id="IPR006119">
    <property type="entry name" value="Resolv_N"/>
</dbReference>
<name>A0ABW7LRT2_9RHOB</name>
<dbReference type="EMBL" id="JBIMPR010000025">
    <property type="protein sequence ID" value="MFH5776887.1"/>
    <property type="molecule type" value="Genomic_DNA"/>
</dbReference>
<organism evidence="2 3">
    <name type="scientific">Paracoccus broussonetiae subsp. drimophilus</name>
    <dbReference type="NCBI Taxonomy" id="3373869"/>
    <lineage>
        <taxon>Bacteria</taxon>
        <taxon>Pseudomonadati</taxon>
        <taxon>Pseudomonadota</taxon>
        <taxon>Alphaproteobacteria</taxon>
        <taxon>Rhodobacterales</taxon>
        <taxon>Paracoccaceae</taxon>
        <taxon>Paracoccus</taxon>
        <taxon>Paracoccus broussonetiae</taxon>
    </lineage>
</organism>
<dbReference type="Gene3D" id="3.40.50.1390">
    <property type="entry name" value="Resolvase, N-terminal catalytic domain"/>
    <property type="match status" value="1"/>
</dbReference>
<dbReference type="Proteomes" id="UP001609376">
    <property type="component" value="Unassembled WGS sequence"/>
</dbReference>
<dbReference type="SMART" id="SM00857">
    <property type="entry name" value="Resolvase"/>
    <property type="match status" value="1"/>
</dbReference>
<keyword evidence="3" id="KW-1185">Reference proteome</keyword>
<dbReference type="RefSeq" id="WP_395135900.1">
    <property type="nucleotide sequence ID" value="NZ_JBIMPR010000025.1"/>
</dbReference>
<feature type="domain" description="Resolvase/invertase-type recombinase catalytic" evidence="1">
    <location>
        <begin position="16"/>
        <end position="115"/>
    </location>
</feature>
<reference evidence="2 3" key="1">
    <citation type="submission" date="2024-10" db="EMBL/GenBank/DDBJ databases">
        <title>Paracoccus drimophilus sp. nov., a novel bacterium from corn roots in Hunan.</title>
        <authorList>
            <person name="Li X."/>
        </authorList>
    </citation>
    <scope>NUCLEOTIDE SEQUENCE [LARGE SCALE GENOMIC DNA]</scope>
    <source>
        <strain evidence="2 3">NGMCC 1.201697</strain>
    </source>
</reference>
<evidence type="ECO:0000313" key="2">
    <source>
        <dbReference type="EMBL" id="MFH5776887.1"/>
    </source>
</evidence>
<evidence type="ECO:0000259" key="1">
    <source>
        <dbReference type="PROSITE" id="PS51736"/>
    </source>
</evidence>
<gene>
    <name evidence="2" type="ORF">ACHFJ0_21790</name>
</gene>
<dbReference type="SUPFAM" id="SSF53041">
    <property type="entry name" value="Resolvase-like"/>
    <property type="match status" value="1"/>
</dbReference>
<dbReference type="PROSITE" id="PS51736">
    <property type="entry name" value="RECOMBINASES_3"/>
    <property type="match status" value="1"/>
</dbReference>
<dbReference type="InterPro" id="IPR036162">
    <property type="entry name" value="Resolvase-like_N_sf"/>
</dbReference>
<proteinExistence type="predicted"/>
<evidence type="ECO:0000313" key="3">
    <source>
        <dbReference type="Proteomes" id="UP001609376"/>
    </source>
</evidence>
<dbReference type="Pfam" id="PF00239">
    <property type="entry name" value="Resolvase"/>
    <property type="match status" value="1"/>
</dbReference>
<protein>
    <submittedName>
        <fullName evidence="2">Recombinase family protein</fullName>
    </submittedName>
</protein>
<accession>A0ABW7LRT2</accession>
<sequence>MAATSMSYASSGDVRTGKGSWRCWSDPRCPCLNSQQDPLRAVGAEKVFADVGTGSARHRPQLDRMLDQLREGNVVVVTKYDRLARSLRDLLELVRQVQGKRVPASLLSHPASPPH</sequence>